<keyword evidence="1" id="KW-0805">Transcription regulation</keyword>
<dbReference type="Pfam" id="PF12833">
    <property type="entry name" value="HTH_18"/>
    <property type="match status" value="1"/>
</dbReference>
<sequence length="304" mass="35751">MQLFKTITEYCDAIGIKAPRHPHFDIRRFEENSEHIRTKMLAFRHEFYFIAVRTYGEGKVRSGHHTKFPEGLTIYFNTPFQIQSWEIDQDWSGYYLIFSQDFLSSSHYFDRILDDFPFLKMDQSLPFEIEQENLPDILNIYDKIKKEYLSDDEDKFNFIEVHVLDLLNHIKRLYRKQSDGKSIQEQIHRADLQLLKRFEELVKTCFCCETKAEVLANPHSPSDYAQHLNVHPNHLNAVVKSITGQTALSYIHNHIQRLAKAELAQTNISAKELAYKLHFSSPAKFSAFFKKHAGLTPLSYRKNS</sequence>
<feature type="domain" description="HTH araC/xylS-type" evidence="4">
    <location>
        <begin position="222"/>
        <end position="303"/>
    </location>
</feature>
<dbReference type="Proteomes" id="UP000732105">
    <property type="component" value="Unassembled WGS sequence"/>
</dbReference>
<evidence type="ECO:0000256" key="2">
    <source>
        <dbReference type="ARBA" id="ARBA00023125"/>
    </source>
</evidence>
<dbReference type="SMART" id="SM00342">
    <property type="entry name" value="HTH_ARAC"/>
    <property type="match status" value="1"/>
</dbReference>
<reference evidence="5 6" key="1">
    <citation type="submission" date="2018-12" db="EMBL/GenBank/DDBJ databases">
        <title>Marinifilum JC070 sp. nov., a marine bacterium isolated from Yongle Blue Hole in the South China Sea.</title>
        <authorList>
            <person name="Fu T."/>
        </authorList>
    </citation>
    <scope>NUCLEOTIDE SEQUENCE [LARGE SCALE GENOMIC DNA]</scope>
    <source>
        <strain evidence="5 6">JC070</strain>
    </source>
</reference>
<evidence type="ECO:0000259" key="4">
    <source>
        <dbReference type="PROSITE" id="PS01124"/>
    </source>
</evidence>
<dbReference type="RefSeq" id="WP_171593560.1">
    <property type="nucleotide sequence ID" value="NZ_RZNH01000001.1"/>
</dbReference>
<dbReference type="PANTHER" id="PTHR43280:SF32">
    <property type="entry name" value="TRANSCRIPTIONAL REGULATORY PROTEIN"/>
    <property type="match status" value="1"/>
</dbReference>
<keyword evidence="2" id="KW-0238">DNA-binding</keyword>
<gene>
    <name evidence="5" type="ORF">ELS83_00615</name>
</gene>
<dbReference type="EMBL" id="RZNH01000001">
    <property type="protein sequence ID" value="NOU58298.1"/>
    <property type="molecule type" value="Genomic_DNA"/>
</dbReference>
<dbReference type="InterPro" id="IPR009057">
    <property type="entry name" value="Homeodomain-like_sf"/>
</dbReference>
<keyword evidence="3" id="KW-0804">Transcription</keyword>
<comment type="caution">
    <text evidence="5">The sequence shown here is derived from an EMBL/GenBank/DDBJ whole genome shotgun (WGS) entry which is preliminary data.</text>
</comment>
<accession>A0ABX1WQS8</accession>
<evidence type="ECO:0000256" key="3">
    <source>
        <dbReference type="ARBA" id="ARBA00023163"/>
    </source>
</evidence>
<evidence type="ECO:0000313" key="6">
    <source>
        <dbReference type="Proteomes" id="UP000732105"/>
    </source>
</evidence>
<evidence type="ECO:0000313" key="5">
    <source>
        <dbReference type="EMBL" id="NOU58298.1"/>
    </source>
</evidence>
<proteinExistence type="predicted"/>
<dbReference type="Gene3D" id="1.10.10.60">
    <property type="entry name" value="Homeodomain-like"/>
    <property type="match status" value="1"/>
</dbReference>
<keyword evidence="6" id="KW-1185">Reference proteome</keyword>
<protein>
    <submittedName>
        <fullName evidence="5">AraC family transcriptional regulator</fullName>
    </submittedName>
</protein>
<dbReference type="InterPro" id="IPR018060">
    <property type="entry name" value="HTH_AraC"/>
</dbReference>
<dbReference type="PROSITE" id="PS01124">
    <property type="entry name" value="HTH_ARAC_FAMILY_2"/>
    <property type="match status" value="1"/>
</dbReference>
<name>A0ABX1WQS8_9BACT</name>
<organism evidence="5 6">
    <name type="scientific">Marinifilum caeruleilacunae</name>
    <dbReference type="NCBI Taxonomy" id="2499076"/>
    <lineage>
        <taxon>Bacteria</taxon>
        <taxon>Pseudomonadati</taxon>
        <taxon>Bacteroidota</taxon>
        <taxon>Bacteroidia</taxon>
        <taxon>Marinilabiliales</taxon>
        <taxon>Marinifilaceae</taxon>
    </lineage>
</organism>
<dbReference type="SUPFAM" id="SSF46689">
    <property type="entry name" value="Homeodomain-like"/>
    <property type="match status" value="1"/>
</dbReference>
<dbReference type="PANTHER" id="PTHR43280">
    <property type="entry name" value="ARAC-FAMILY TRANSCRIPTIONAL REGULATOR"/>
    <property type="match status" value="1"/>
</dbReference>
<evidence type="ECO:0000256" key="1">
    <source>
        <dbReference type="ARBA" id="ARBA00023015"/>
    </source>
</evidence>